<dbReference type="RefSeq" id="WP_036083032.1">
    <property type="nucleotide sequence ID" value="NZ_CBCSHQ010000002.1"/>
</dbReference>
<dbReference type="PANTHER" id="PTHR11804">
    <property type="entry name" value="PROTEASE M3 THIMET OLIGOPEPTIDASE-RELATED"/>
    <property type="match status" value="1"/>
</dbReference>
<dbReference type="InterPro" id="IPR042088">
    <property type="entry name" value="OligoPept_F_C"/>
</dbReference>
<name>A0A099WKP5_9LIST</name>
<evidence type="ECO:0000256" key="1">
    <source>
        <dbReference type="RuleBase" id="RU368091"/>
    </source>
</evidence>
<keyword evidence="3" id="KW-1185">Reference proteome</keyword>
<dbReference type="Gene3D" id="1.20.140.70">
    <property type="entry name" value="Oligopeptidase f, N-terminal domain"/>
    <property type="match status" value="1"/>
</dbReference>
<keyword evidence="1" id="KW-0479">Metal-binding</keyword>
<dbReference type="Gene3D" id="1.10.287.830">
    <property type="entry name" value="putative peptidase helix hairpin domain like"/>
    <property type="match status" value="1"/>
</dbReference>
<dbReference type="GO" id="GO:0046872">
    <property type="term" value="F:metal ion binding"/>
    <property type="evidence" value="ECO:0007669"/>
    <property type="project" value="UniProtKB-UniRule"/>
</dbReference>
<keyword evidence="1" id="KW-0862">Zinc</keyword>
<dbReference type="MEROPS" id="M03.007"/>
<dbReference type="NCBIfam" id="TIGR00181">
    <property type="entry name" value="pepF"/>
    <property type="match status" value="1"/>
</dbReference>
<dbReference type="Pfam" id="PF08439">
    <property type="entry name" value="Peptidase_M3_N"/>
    <property type="match status" value="1"/>
</dbReference>
<keyword evidence="1" id="KW-0482">Metalloprotease</keyword>
<sequence length="603" mass="68721">MSEKKIAALPTREEVPVNATWDLTTIFKDDEAWESEFTLLKDEIKVAQTFQGKLGESSETLLKALRYQDELYDRLGNLYVYAHLKQDQDTTNTTYQGLYSRAGSLLTEASAAISYFEPEVLAIDEDKLKGFVADNADLQLYAHLLEQVNLNRPYVLSEKEEALLAQAGEVLGNASRAYSILNNADMKFPEIEDEDGNKVEITHGRYGKMMEGKNRDVRKAAFKGMYSSYDNLKNTIATTLTGQVKKGNFYAKVHGFESARHRALFGNHIPEAVYDALVEAVNDQLPLLQRYVGLRKELLGLDELRMYDMYTPLSTDVHLAFTYEEAKDIVLNGLAPLGEEYQAILKEAFESRWIDVVENKGKRSGAYSSGAYSTNPYILMNWQDTIDNVFTLAHELGHSVHSYYTRNNQPFVYGDYSIFLAEVASTTNENLLTDYMLKKYEDPKVRAYLLNHYLDGFKGTVFRQTQFAEFEHFIYQADQRGEALTAEFLTENYFALNEKYYGNEIVYDEEIGLEWARIPHFYMNYYVYQYATGFSAASALSDLILHGGQEAVTHYLNFLKAGSSDFPIEVLKKAGVDMTTAKPVTDALKVFEQRLNELEKLVK</sequence>
<dbReference type="GO" id="GO:0006518">
    <property type="term" value="P:peptide metabolic process"/>
    <property type="evidence" value="ECO:0007669"/>
    <property type="project" value="TreeGrafter"/>
</dbReference>
<comment type="similarity">
    <text evidence="1">Belongs to the peptidase M3B family.</text>
</comment>
<dbReference type="Pfam" id="PF01432">
    <property type="entry name" value="Peptidase_M3"/>
    <property type="match status" value="1"/>
</dbReference>
<dbReference type="GO" id="GO:0006508">
    <property type="term" value="P:proteolysis"/>
    <property type="evidence" value="ECO:0007669"/>
    <property type="project" value="UniProtKB-KW"/>
</dbReference>
<protein>
    <recommendedName>
        <fullName evidence="1">Oligopeptidase F</fullName>
        <ecNumber evidence="1">3.4.24.-</ecNumber>
    </recommendedName>
</protein>
<comment type="caution">
    <text evidence="2">The sequence shown here is derived from an EMBL/GenBank/DDBJ whole genome shotgun (WGS) entry which is preliminary data.</text>
</comment>
<dbReference type="InterPro" id="IPR013647">
    <property type="entry name" value="OligopepF_N_dom"/>
</dbReference>
<evidence type="ECO:0000313" key="3">
    <source>
        <dbReference type="Proteomes" id="UP000029844"/>
    </source>
</evidence>
<dbReference type="InterPro" id="IPR001567">
    <property type="entry name" value="Pept_M3A_M3B_dom"/>
</dbReference>
<accession>A0A099WKP5</accession>
<dbReference type="InterPro" id="IPR045090">
    <property type="entry name" value="Pept_M3A_M3B"/>
</dbReference>
<dbReference type="GO" id="GO:0004222">
    <property type="term" value="F:metalloendopeptidase activity"/>
    <property type="evidence" value="ECO:0007669"/>
    <property type="project" value="UniProtKB-UniRule"/>
</dbReference>
<evidence type="ECO:0000313" key="2">
    <source>
        <dbReference type="EMBL" id="KGL45457.1"/>
    </source>
</evidence>
<dbReference type="InterPro" id="IPR004438">
    <property type="entry name" value="Peptidase_M3B"/>
</dbReference>
<dbReference type="eggNOG" id="COG1164">
    <property type="taxonomic scope" value="Bacteria"/>
</dbReference>
<comment type="function">
    <text evidence="1">Has oligopeptidase activity and degrades a variety of small bioactive peptides.</text>
</comment>
<dbReference type="Proteomes" id="UP000029844">
    <property type="component" value="Unassembled WGS sequence"/>
</dbReference>
<dbReference type="EC" id="3.4.24.-" evidence="1"/>
<comment type="cofactor">
    <cofactor evidence="1">
        <name>Zn(2+)</name>
        <dbReference type="ChEBI" id="CHEBI:29105"/>
    </cofactor>
    <text evidence="1">Binds 1 zinc ion.</text>
</comment>
<reference evidence="2 3" key="1">
    <citation type="submission" date="2014-05" db="EMBL/GenBank/DDBJ databases">
        <title>Novel Listeriaceae from food processing environments.</title>
        <authorList>
            <person name="den Bakker H.C."/>
        </authorList>
    </citation>
    <scope>NUCLEOTIDE SEQUENCE [LARGE SCALE GENOMIC DNA]</scope>
    <source>
        <strain evidence="2 3">FSL A5-0281</strain>
    </source>
</reference>
<dbReference type="PANTHER" id="PTHR11804:SF84">
    <property type="entry name" value="SACCHAROLYSIN"/>
    <property type="match status" value="1"/>
</dbReference>
<keyword evidence="1" id="KW-0645">Protease</keyword>
<proteinExistence type="inferred from homology"/>
<dbReference type="CDD" id="cd09608">
    <property type="entry name" value="M3B_PepF"/>
    <property type="match status" value="1"/>
</dbReference>
<dbReference type="Gene3D" id="1.10.1370.20">
    <property type="entry name" value="Oligoendopeptidase f, C-terminal domain"/>
    <property type="match status" value="1"/>
</dbReference>
<dbReference type="EMBL" id="JNFA01000001">
    <property type="protein sequence ID" value="KGL45457.1"/>
    <property type="molecule type" value="Genomic_DNA"/>
</dbReference>
<keyword evidence="1" id="KW-0378">Hydrolase</keyword>
<dbReference type="GeneID" id="58715873"/>
<dbReference type="AlphaFoldDB" id="A0A099WKP5"/>
<dbReference type="OrthoDB" id="9766487at2"/>
<dbReference type="SUPFAM" id="SSF55486">
    <property type="entry name" value="Metalloproteases ('zincins'), catalytic domain"/>
    <property type="match status" value="1"/>
</dbReference>
<dbReference type="STRING" id="1552123.EP57_00220"/>
<gene>
    <name evidence="2" type="ORF">EP57_00220</name>
</gene>
<organism evidence="2 3">
    <name type="scientific">Listeria booriae</name>
    <dbReference type="NCBI Taxonomy" id="1552123"/>
    <lineage>
        <taxon>Bacteria</taxon>
        <taxon>Bacillati</taxon>
        <taxon>Bacillota</taxon>
        <taxon>Bacilli</taxon>
        <taxon>Bacillales</taxon>
        <taxon>Listeriaceae</taxon>
        <taxon>Listeria</taxon>
    </lineage>
</organism>